<reference evidence="1 2" key="1">
    <citation type="submission" date="2018-06" db="EMBL/GenBank/DDBJ databases">
        <title>Comparative genomics reveals the genomic features of Rhizophagus irregularis, R. cerebriforme, R. diaphanum and Gigaspora rosea, and their symbiotic lifestyle signature.</title>
        <authorList>
            <person name="Morin E."/>
            <person name="San Clemente H."/>
            <person name="Chen E.C.H."/>
            <person name="De La Providencia I."/>
            <person name="Hainaut M."/>
            <person name="Kuo A."/>
            <person name="Kohler A."/>
            <person name="Murat C."/>
            <person name="Tang N."/>
            <person name="Roy S."/>
            <person name="Loubradou J."/>
            <person name="Henrissat B."/>
            <person name="Grigoriev I.V."/>
            <person name="Corradi N."/>
            <person name="Roux C."/>
            <person name="Martin F.M."/>
        </authorList>
    </citation>
    <scope>NUCLEOTIDE SEQUENCE [LARGE SCALE GENOMIC DNA]</scope>
    <source>
        <strain evidence="1 2">DAOM 227022</strain>
    </source>
</reference>
<dbReference type="OrthoDB" id="2394806at2759"/>
<sequence>MGNSVSCVSCVSCEIEIHNNSYVYYLQPVDKSIIWGIMTDETEIPEVISSKTMLIRGVQGRGDSISGVRGSFTFDVIHEFYKVKVARIKLNFDVPYDNRRFTRKATFEINHVCNKNHIQISTTTTWGGSGNSDDDKFIQDSQLNSKNEFENIEYITKGDFETIYKAYWKDKPTNWNNNNTISENLRWHVVYLHNDGYSLQEISELLKISVPTANYYKDNKMLSAMRCVTTPLKKQAGRRKMFNGSMKHTDYHLDEIIKGKLTKRFLYPHYEELEKAAKADFIYTLGTNEFLL</sequence>
<proteinExistence type="predicted"/>
<dbReference type="EMBL" id="QKYT01000985">
    <property type="protein sequence ID" value="RIA80366.1"/>
    <property type="molecule type" value="Genomic_DNA"/>
</dbReference>
<organism evidence="1 2">
    <name type="scientific">Glomus cerebriforme</name>
    <dbReference type="NCBI Taxonomy" id="658196"/>
    <lineage>
        <taxon>Eukaryota</taxon>
        <taxon>Fungi</taxon>
        <taxon>Fungi incertae sedis</taxon>
        <taxon>Mucoromycota</taxon>
        <taxon>Glomeromycotina</taxon>
        <taxon>Glomeromycetes</taxon>
        <taxon>Glomerales</taxon>
        <taxon>Glomeraceae</taxon>
        <taxon>Glomus</taxon>
    </lineage>
</organism>
<comment type="caution">
    <text evidence="1">The sequence shown here is derived from an EMBL/GenBank/DDBJ whole genome shotgun (WGS) entry which is preliminary data.</text>
</comment>
<name>A0A397S6N5_9GLOM</name>
<dbReference type="Proteomes" id="UP000265703">
    <property type="component" value="Unassembled WGS sequence"/>
</dbReference>
<keyword evidence="2" id="KW-1185">Reference proteome</keyword>
<dbReference type="InterPro" id="IPR036388">
    <property type="entry name" value="WH-like_DNA-bd_sf"/>
</dbReference>
<gene>
    <name evidence="1" type="ORF">C1645_882202</name>
</gene>
<dbReference type="AlphaFoldDB" id="A0A397S6N5"/>
<evidence type="ECO:0000313" key="1">
    <source>
        <dbReference type="EMBL" id="RIA80366.1"/>
    </source>
</evidence>
<dbReference type="Gene3D" id="1.10.10.10">
    <property type="entry name" value="Winged helix-like DNA-binding domain superfamily/Winged helix DNA-binding domain"/>
    <property type="match status" value="1"/>
</dbReference>
<evidence type="ECO:0000313" key="2">
    <source>
        <dbReference type="Proteomes" id="UP000265703"/>
    </source>
</evidence>
<accession>A0A397S6N5</accession>
<protein>
    <submittedName>
        <fullName evidence="1">Uncharacterized protein</fullName>
    </submittedName>
</protein>